<gene>
    <name evidence="5" type="ORF">ACFSL4_20430</name>
</gene>
<dbReference type="EMBL" id="JBHUDX010000053">
    <property type="protein sequence ID" value="MFD1660509.1"/>
    <property type="molecule type" value="Genomic_DNA"/>
</dbReference>
<keyword evidence="1 2" id="KW-0238">DNA-binding</keyword>
<dbReference type="RefSeq" id="WP_381084679.1">
    <property type="nucleotide sequence ID" value="NZ_JBHUDX010000053.1"/>
</dbReference>
<dbReference type="InterPro" id="IPR041583">
    <property type="entry name" value="TetR_C_31"/>
</dbReference>
<protein>
    <submittedName>
        <fullName evidence="5">TetR/AcrR family transcriptional regulator</fullName>
    </submittedName>
</protein>
<comment type="caution">
    <text evidence="5">The sequence shown here is derived from an EMBL/GenBank/DDBJ whole genome shotgun (WGS) entry which is preliminary data.</text>
</comment>
<evidence type="ECO:0000313" key="6">
    <source>
        <dbReference type="Proteomes" id="UP001597261"/>
    </source>
</evidence>
<dbReference type="PANTHER" id="PTHR30055">
    <property type="entry name" value="HTH-TYPE TRANSCRIPTIONAL REGULATOR RUTR"/>
    <property type="match status" value="1"/>
</dbReference>
<feature type="DNA-binding region" description="H-T-H motif" evidence="2">
    <location>
        <begin position="38"/>
        <end position="57"/>
    </location>
</feature>
<evidence type="ECO:0000256" key="2">
    <source>
        <dbReference type="PROSITE-ProRule" id="PRU00335"/>
    </source>
</evidence>
<organism evidence="5 6">
    <name type="scientific">Streptomyces caeni</name>
    <dbReference type="NCBI Taxonomy" id="2307231"/>
    <lineage>
        <taxon>Bacteria</taxon>
        <taxon>Bacillati</taxon>
        <taxon>Actinomycetota</taxon>
        <taxon>Actinomycetes</taxon>
        <taxon>Kitasatosporales</taxon>
        <taxon>Streptomycetaceae</taxon>
        <taxon>Streptomyces</taxon>
    </lineage>
</organism>
<reference evidence="6" key="1">
    <citation type="journal article" date="2019" name="Int. J. Syst. Evol. Microbiol.">
        <title>The Global Catalogue of Microorganisms (GCM) 10K type strain sequencing project: providing services to taxonomists for standard genome sequencing and annotation.</title>
        <authorList>
            <consortium name="The Broad Institute Genomics Platform"/>
            <consortium name="The Broad Institute Genome Sequencing Center for Infectious Disease"/>
            <person name="Wu L."/>
            <person name="Ma J."/>
        </authorList>
    </citation>
    <scope>NUCLEOTIDE SEQUENCE [LARGE SCALE GENOMIC DNA]</scope>
    <source>
        <strain evidence="6">CGMCC 1.12470</strain>
    </source>
</reference>
<evidence type="ECO:0000259" key="4">
    <source>
        <dbReference type="PROSITE" id="PS50977"/>
    </source>
</evidence>
<keyword evidence="6" id="KW-1185">Reference proteome</keyword>
<sequence length="218" mass="22747">MTNLDDRPSPSLRGNQRRQQFIDAGLELLAEGGWPAVTTRSVAERAGANLGLIHYYWGSIQNLKGAIAARVGELIFGPPTERLMAAECLEDVVAMLPEVLAQPTDGTTARLTVELIAGAVREPALGDVLRQSLAQARGELGHWLAEHAPGASPGTATLLMALFDGLLMHRMLDPELNTDEAVAALAGFTAHLSGSAAAPDGETAADGGDGPRPDGNPS</sequence>
<proteinExistence type="predicted"/>
<dbReference type="Pfam" id="PF00440">
    <property type="entry name" value="TetR_N"/>
    <property type="match status" value="1"/>
</dbReference>
<evidence type="ECO:0000256" key="3">
    <source>
        <dbReference type="SAM" id="MobiDB-lite"/>
    </source>
</evidence>
<dbReference type="InterPro" id="IPR050109">
    <property type="entry name" value="HTH-type_TetR-like_transc_reg"/>
</dbReference>
<dbReference type="SUPFAM" id="SSF48498">
    <property type="entry name" value="Tetracyclin repressor-like, C-terminal domain"/>
    <property type="match status" value="1"/>
</dbReference>
<dbReference type="Gene3D" id="1.10.357.10">
    <property type="entry name" value="Tetracycline Repressor, domain 2"/>
    <property type="match status" value="1"/>
</dbReference>
<name>A0ABW4IT04_9ACTN</name>
<dbReference type="InterPro" id="IPR009057">
    <property type="entry name" value="Homeodomain-like_sf"/>
</dbReference>
<dbReference type="Proteomes" id="UP001597261">
    <property type="component" value="Unassembled WGS sequence"/>
</dbReference>
<evidence type="ECO:0000256" key="1">
    <source>
        <dbReference type="ARBA" id="ARBA00023125"/>
    </source>
</evidence>
<dbReference type="InterPro" id="IPR001647">
    <property type="entry name" value="HTH_TetR"/>
</dbReference>
<dbReference type="InterPro" id="IPR036271">
    <property type="entry name" value="Tet_transcr_reg_TetR-rel_C_sf"/>
</dbReference>
<dbReference type="Pfam" id="PF17940">
    <property type="entry name" value="TetR_C_31"/>
    <property type="match status" value="1"/>
</dbReference>
<feature type="region of interest" description="Disordered" evidence="3">
    <location>
        <begin position="195"/>
        <end position="218"/>
    </location>
</feature>
<dbReference type="PROSITE" id="PS50977">
    <property type="entry name" value="HTH_TETR_2"/>
    <property type="match status" value="1"/>
</dbReference>
<accession>A0ABW4IT04</accession>
<dbReference type="SUPFAM" id="SSF46689">
    <property type="entry name" value="Homeodomain-like"/>
    <property type="match status" value="1"/>
</dbReference>
<dbReference type="PANTHER" id="PTHR30055:SF226">
    <property type="entry name" value="HTH-TYPE TRANSCRIPTIONAL REGULATOR PKSA"/>
    <property type="match status" value="1"/>
</dbReference>
<evidence type="ECO:0000313" key="5">
    <source>
        <dbReference type="EMBL" id="MFD1660509.1"/>
    </source>
</evidence>
<feature type="domain" description="HTH tetR-type" evidence="4">
    <location>
        <begin position="15"/>
        <end position="75"/>
    </location>
</feature>